<evidence type="ECO:0000256" key="4">
    <source>
        <dbReference type="ARBA" id="ARBA00022837"/>
    </source>
</evidence>
<feature type="domain" description="EF-hand" evidence="6">
    <location>
        <begin position="83"/>
        <end position="118"/>
    </location>
</feature>
<dbReference type="GeneTree" id="ENSGT00950000185281"/>
<evidence type="ECO:0000259" key="6">
    <source>
        <dbReference type="PROSITE" id="PS50222"/>
    </source>
</evidence>
<keyword evidence="8" id="KW-1185">Reference proteome</keyword>
<dbReference type="InterPro" id="IPR018247">
    <property type="entry name" value="EF_Hand_1_Ca_BS"/>
</dbReference>
<dbReference type="OrthoDB" id="289247at2759"/>
<evidence type="ECO:0000256" key="5">
    <source>
        <dbReference type="SAM" id="MobiDB-lite"/>
    </source>
</evidence>
<keyword evidence="1" id="KW-0479">Metal-binding</keyword>
<feature type="region of interest" description="Disordered" evidence="5">
    <location>
        <begin position="185"/>
        <end position="249"/>
    </location>
</feature>
<evidence type="ECO:0000313" key="8">
    <source>
        <dbReference type="Proteomes" id="UP000694559"/>
    </source>
</evidence>
<evidence type="ECO:0000256" key="3">
    <source>
        <dbReference type="ARBA" id="ARBA00022737"/>
    </source>
</evidence>
<dbReference type="Gene3D" id="1.10.238.10">
    <property type="entry name" value="EF-hand"/>
    <property type="match status" value="1"/>
</dbReference>
<accession>A0A8C6VDX6</accession>
<dbReference type="PROSITE" id="PS50222">
    <property type="entry name" value="EF_HAND_2"/>
    <property type="match status" value="1"/>
</dbReference>
<dbReference type="PROSITE" id="PS00018">
    <property type="entry name" value="EF_HAND_1"/>
    <property type="match status" value="1"/>
</dbReference>
<evidence type="ECO:0000256" key="2">
    <source>
        <dbReference type="ARBA" id="ARBA00022729"/>
    </source>
</evidence>
<dbReference type="SUPFAM" id="SSF47473">
    <property type="entry name" value="EF-hand"/>
    <property type="match status" value="1"/>
</dbReference>
<protein>
    <recommendedName>
        <fullName evidence="6">EF-hand domain-containing protein</fullName>
    </recommendedName>
</protein>
<reference evidence="7" key="2">
    <citation type="submission" date="2025-09" db="UniProtKB">
        <authorList>
            <consortium name="Ensembl"/>
        </authorList>
    </citation>
    <scope>IDENTIFICATION</scope>
</reference>
<evidence type="ECO:0000313" key="7">
    <source>
        <dbReference type="Ensembl" id="ENSNNAP00000004379.1"/>
    </source>
</evidence>
<keyword evidence="4" id="KW-0106">Calcium</keyword>
<dbReference type="InterPro" id="IPR002048">
    <property type="entry name" value="EF_hand_dom"/>
</dbReference>
<dbReference type="GO" id="GO:0005509">
    <property type="term" value="F:calcium ion binding"/>
    <property type="evidence" value="ECO:0007669"/>
    <property type="project" value="InterPro"/>
</dbReference>
<reference evidence="7" key="1">
    <citation type="submission" date="2025-08" db="UniProtKB">
        <authorList>
            <consortium name="Ensembl"/>
        </authorList>
    </citation>
    <scope>IDENTIFICATION</scope>
</reference>
<keyword evidence="3" id="KW-0677">Repeat</keyword>
<dbReference type="PANTHER" id="PTHR23104:SF15">
    <property type="entry name" value="CELL GROWTH REGULATOR WITH EF HAND DOMAIN PROTEIN 1"/>
    <property type="match status" value="1"/>
</dbReference>
<evidence type="ECO:0000256" key="1">
    <source>
        <dbReference type="ARBA" id="ARBA00022723"/>
    </source>
</evidence>
<dbReference type="OMA" id="LQGPWHS"/>
<keyword evidence="2" id="KW-0732">Signal</keyword>
<dbReference type="AlphaFoldDB" id="A0A8C6VDX6"/>
<dbReference type="InterPro" id="IPR052110">
    <property type="entry name" value="MCFD2-like"/>
</dbReference>
<name>A0A8C6VDX6_NAJNA</name>
<dbReference type="Ensembl" id="ENSNNAT00000004581.1">
    <property type="protein sequence ID" value="ENSNNAP00000004379.1"/>
    <property type="gene ID" value="ENSNNAG00000002931.1"/>
</dbReference>
<dbReference type="InterPro" id="IPR011992">
    <property type="entry name" value="EF-hand-dom_pair"/>
</dbReference>
<sequence length="249" mass="26797">MSGGRSCWALGSPPPLTAFPAAGALAVGKDREDCATSTCRPEIPHDSMDQPILNPLHPSQVSLKVLQDYLENIGQLNGGATMTREQALLLLFALHDYDKSGHLDGLEFMRLLSELVSQQAKGQPAPDMVVPVVDSILDTQDFNWDGLLEPSELFLPPRQGEKPNFLTAVSEEDGPVLWALPKPNEAAIGIPSPSDQQSNGDSPPEPAVREQDMMGDQLWSLEKHGGELSQETAGDPDQQGEEMPSAPGD</sequence>
<dbReference type="Proteomes" id="UP000694559">
    <property type="component" value="Unplaced"/>
</dbReference>
<dbReference type="PANTHER" id="PTHR23104">
    <property type="entry name" value="MULTIPLE COAGULATION FACTOR DEFICIENCY PROTEIN 2 NEURAL STEM CELL DERIVED NEURONAL SURVIVAL PROTEIN"/>
    <property type="match status" value="1"/>
</dbReference>
<organism evidence="7 8">
    <name type="scientific">Naja naja</name>
    <name type="common">Indian cobra</name>
    <dbReference type="NCBI Taxonomy" id="35670"/>
    <lineage>
        <taxon>Eukaryota</taxon>
        <taxon>Metazoa</taxon>
        <taxon>Chordata</taxon>
        <taxon>Craniata</taxon>
        <taxon>Vertebrata</taxon>
        <taxon>Euteleostomi</taxon>
        <taxon>Lepidosauria</taxon>
        <taxon>Squamata</taxon>
        <taxon>Bifurcata</taxon>
        <taxon>Unidentata</taxon>
        <taxon>Episquamata</taxon>
        <taxon>Toxicofera</taxon>
        <taxon>Serpentes</taxon>
        <taxon>Colubroidea</taxon>
        <taxon>Elapidae</taxon>
        <taxon>Elapinae</taxon>
        <taxon>Naja</taxon>
    </lineage>
</organism>
<proteinExistence type="predicted"/>